<reference evidence="6 7" key="1">
    <citation type="journal article" date="2020" name="Nat. Commun.">
        <title>Genome of Tripterygium wilfordii and identification of cytochrome P450 involved in triptolide biosynthesis.</title>
        <authorList>
            <person name="Tu L."/>
            <person name="Su P."/>
            <person name="Zhang Z."/>
            <person name="Gao L."/>
            <person name="Wang J."/>
            <person name="Hu T."/>
            <person name="Zhou J."/>
            <person name="Zhang Y."/>
            <person name="Zhao Y."/>
            <person name="Liu Y."/>
            <person name="Song Y."/>
            <person name="Tong Y."/>
            <person name="Lu Y."/>
            <person name="Yang J."/>
            <person name="Xu C."/>
            <person name="Jia M."/>
            <person name="Peters R.J."/>
            <person name="Huang L."/>
            <person name="Gao W."/>
        </authorList>
    </citation>
    <scope>NUCLEOTIDE SEQUENCE [LARGE SCALE GENOMIC DNA]</scope>
    <source>
        <strain evidence="7">cv. XIE 37</strain>
        <tissue evidence="6">Leaf</tissue>
    </source>
</reference>
<dbReference type="InterPro" id="IPR044549">
    <property type="entry name" value="bHLH_AtIBH1-like"/>
</dbReference>
<organism evidence="6 7">
    <name type="scientific">Tripterygium wilfordii</name>
    <name type="common">Thunder God vine</name>
    <dbReference type="NCBI Taxonomy" id="458696"/>
    <lineage>
        <taxon>Eukaryota</taxon>
        <taxon>Viridiplantae</taxon>
        <taxon>Streptophyta</taxon>
        <taxon>Embryophyta</taxon>
        <taxon>Tracheophyta</taxon>
        <taxon>Spermatophyta</taxon>
        <taxon>Magnoliopsida</taxon>
        <taxon>eudicotyledons</taxon>
        <taxon>Gunneridae</taxon>
        <taxon>Pentapetalae</taxon>
        <taxon>rosids</taxon>
        <taxon>fabids</taxon>
        <taxon>Celastrales</taxon>
        <taxon>Celastraceae</taxon>
        <taxon>Tripterygium</taxon>
    </lineage>
</organism>
<name>A0A7J7DIZ0_TRIWF</name>
<dbReference type="Proteomes" id="UP000593562">
    <property type="component" value="Unassembled WGS sequence"/>
</dbReference>
<dbReference type="PROSITE" id="PS50888">
    <property type="entry name" value="BHLH"/>
    <property type="match status" value="1"/>
</dbReference>
<sequence>MNSYSPSSTLKSRFTRRFLRALMKINSGQQTASPRDVHRRYRRVRIAADKSLALAVGSRRSWSRALLCKIRTQKRRHRRRCASTRRISSTTSTQREKCLGLKGKSRELQKLVPGSEGMDLCSLLDETAHYIKCLATQVQAMRCIAHSCNSP</sequence>
<protein>
    <submittedName>
        <fullName evidence="6">Transcription factor IBH1-like</fullName>
    </submittedName>
</protein>
<dbReference type="GO" id="GO:0000976">
    <property type="term" value="F:transcription cis-regulatory region binding"/>
    <property type="evidence" value="ECO:0007669"/>
    <property type="project" value="UniProtKB-ARBA"/>
</dbReference>
<evidence type="ECO:0000313" key="7">
    <source>
        <dbReference type="Proteomes" id="UP000593562"/>
    </source>
</evidence>
<evidence type="ECO:0000259" key="5">
    <source>
        <dbReference type="PROSITE" id="PS50888"/>
    </source>
</evidence>
<dbReference type="InterPro" id="IPR036638">
    <property type="entry name" value="HLH_DNA-bd_sf"/>
</dbReference>
<dbReference type="InterPro" id="IPR044660">
    <property type="entry name" value="IBH1-like"/>
</dbReference>
<dbReference type="OrthoDB" id="786845at2759"/>
<evidence type="ECO:0000256" key="4">
    <source>
        <dbReference type="ARBA" id="ARBA00023242"/>
    </source>
</evidence>
<keyword evidence="2" id="KW-0805">Transcription regulation</keyword>
<dbReference type="PANTHER" id="PTHR33124">
    <property type="entry name" value="TRANSCRIPTION FACTOR IBH1-LIKE 1"/>
    <property type="match status" value="1"/>
</dbReference>
<keyword evidence="7" id="KW-1185">Reference proteome</keyword>
<dbReference type="PANTHER" id="PTHR33124:SF40">
    <property type="entry name" value="TRANSCRIPTION FACTOR IBH1"/>
    <property type="match status" value="1"/>
</dbReference>
<dbReference type="FunCoup" id="A0A7J7DIZ0">
    <property type="interactions" value="184"/>
</dbReference>
<comment type="caution">
    <text evidence="6">The sequence shown here is derived from an EMBL/GenBank/DDBJ whole genome shotgun (WGS) entry which is preliminary data.</text>
</comment>
<gene>
    <name evidence="6" type="ORF">HS088_TW06G00438</name>
</gene>
<dbReference type="InParanoid" id="A0A7J7DIZ0"/>
<evidence type="ECO:0000256" key="1">
    <source>
        <dbReference type="ARBA" id="ARBA00004123"/>
    </source>
</evidence>
<feature type="domain" description="BHLH" evidence="5">
    <location>
        <begin position="85"/>
        <end position="134"/>
    </location>
</feature>
<proteinExistence type="predicted"/>
<dbReference type="Pfam" id="PF26576">
    <property type="entry name" value="IBH1_N"/>
    <property type="match status" value="1"/>
</dbReference>
<comment type="subcellular location">
    <subcellularLocation>
        <location evidence="1">Nucleus</location>
    </subcellularLocation>
</comment>
<keyword evidence="3" id="KW-0804">Transcription</keyword>
<accession>A0A7J7DIZ0</accession>
<dbReference type="GO" id="GO:0005634">
    <property type="term" value="C:nucleus"/>
    <property type="evidence" value="ECO:0007669"/>
    <property type="project" value="UniProtKB-SubCell"/>
</dbReference>
<evidence type="ECO:0000313" key="6">
    <source>
        <dbReference type="EMBL" id="KAF5746268.1"/>
    </source>
</evidence>
<keyword evidence="4" id="KW-0539">Nucleus</keyword>
<evidence type="ECO:0000256" key="2">
    <source>
        <dbReference type="ARBA" id="ARBA00023015"/>
    </source>
</evidence>
<dbReference type="CDD" id="cd11444">
    <property type="entry name" value="bHLH_AtIBH1_like"/>
    <property type="match status" value="1"/>
</dbReference>
<dbReference type="InterPro" id="IPR011598">
    <property type="entry name" value="bHLH_dom"/>
</dbReference>
<evidence type="ECO:0000256" key="3">
    <source>
        <dbReference type="ARBA" id="ARBA00023163"/>
    </source>
</evidence>
<dbReference type="EMBL" id="JAAARO010000006">
    <property type="protein sequence ID" value="KAF5746268.1"/>
    <property type="molecule type" value="Genomic_DNA"/>
</dbReference>
<dbReference type="GO" id="GO:0006355">
    <property type="term" value="P:regulation of DNA-templated transcription"/>
    <property type="evidence" value="ECO:0007669"/>
    <property type="project" value="InterPro"/>
</dbReference>
<dbReference type="SUPFAM" id="SSF47459">
    <property type="entry name" value="HLH, helix-loop-helix DNA-binding domain"/>
    <property type="match status" value="1"/>
</dbReference>
<dbReference type="InterPro" id="IPR059002">
    <property type="entry name" value="IBH1_N"/>
</dbReference>
<dbReference type="AlphaFoldDB" id="A0A7J7DIZ0"/>
<dbReference type="GO" id="GO:0046983">
    <property type="term" value="F:protein dimerization activity"/>
    <property type="evidence" value="ECO:0007669"/>
    <property type="project" value="InterPro"/>
</dbReference>